<keyword evidence="2" id="KW-0238">DNA-binding</keyword>
<dbReference type="PROSITE" id="PS00041">
    <property type="entry name" value="HTH_ARAC_FAMILY_1"/>
    <property type="match status" value="1"/>
</dbReference>
<dbReference type="InterPro" id="IPR018060">
    <property type="entry name" value="HTH_AraC"/>
</dbReference>
<evidence type="ECO:0000256" key="2">
    <source>
        <dbReference type="ARBA" id="ARBA00023125"/>
    </source>
</evidence>
<feature type="compositionally biased region" description="Low complexity" evidence="4">
    <location>
        <begin position="22"/>
        <end position="33"/>
    </location>
</feature>
<evidence type="ECO:0000259" key="5">
    <source>
        <dbReference type="PROSITE" id="PS01124"/>
    </source>
</evidence>
<accession>A0A7Y9USP7</accession>
<dbReference type="InterPro" id="IPR009057">
    <property type="entry name" value="Homeodomain-like_sf"/>
</dbReference>
<dbReference type="EMBL" id="JACCAC010000001">
    <property type="protein sequence ID" value="NYG56174.1"/>
    <property type="molecule type" value="Genomic_DNA"/>
</dbReference>
<comment type="caution">
    <text evidence="6">The sequence shown here is derived from an EMBL/GenBank/DDBJ whole genome shotgun (WGS) entry which is preliminary data.</text>
</comment>
<evidence type="ECO:0000256" key="3">
    <source>
        <dbReference type="ARBA" id="ARBA00023163"/>
    </source>
</evidence>
<dbReference type="InterPro" id="IPR052158">
    <property type="entry name" value="INH-QAR"/>
</dbReference>
<dbReference type="SUPFAM" id="SSF46689">
    <property type="entry name" value="Homeodomain-like"/>
    <property type="match status" value="2"/>
</dbReference>
<evidence type="ECO:0000313" key="6">
    <source>
        <dbReference type="EMBL" id="NYG56174.1"/>
    </source>
</evidence>
<dbReference type="GO" id="GO:0043565">
    <property type="term" value="F:sequence-specific DNA binding"/>
    <property type="evidence" value="ECO:0007669"/>
    <property type="project" value="InterPro"/>
</dbReference>
<dbReference type="PANTHER" id="PTHR43130:SF3">
    <property type="entry name" value="HTH-TYPE TRANSCRIPTIONAL REGULATOR RV1931C"/>
    <property type="match status" value="1"/>
</dbReference>
<dbReference type="Pfam" id="PF01965">
    <property type="entry name" value="DJ-1_PfpI"/>
    <property type="match status" value="1"/>
</dbReference>
<dbReference type="GO" id="GO:0003700">
    <property type="term" value="F:DNA-binding transcription factor activity"/>
    <property type="evidence" value="ECO:0007669"/>
    <property type="project" value="InterPro"/>
</dbReference>
<dbReference type="InterPro" id="IPR002818">
    <property type="entry name" value="DJ-1/PfpI"/>
</dbReference>
<dbReference type="AlphaFoldDB" id="A0A7Y9USP7"/>
<dbReference type="PANTHER" id="PTHR43130">
    <property type="entry name" value="ARAC-FAMILY TRANSCRIPTIONAL REGULATOR"/>
    <property type="match status" value="1"/>
</dbReference>
<evidence type="ECO:0000313" key="7">
    <source>
        <dbReference type="Proteomes" id="UP000544110"/>
    </source>
</evidence>
<proteinExistence type="predicted"/>
<dbReference type="SMART" id="SM00342">
    <property type="entry name" value="HTH_ARAC"/>
    <property type="match status" value="1"/>
</dbReference>
<gene>
    <name evidence="6" type="ORF">BJ989_002478</name>
</gene>
<sequence>MAARGVVRRGVAGVVTEHVAQHGAADGDQQDQGPVVTPRPGRVTGAAGYDLHVERGLADAADADLLCIVPKRDFLAPSPEVVELVQHVHGRGGLVLAHCTAAFVLGEAGLLDGRRCTTHWRHAAALAARHPEAEVDPDVLYVEDRGITTGAGSAAGLDASLHLMREQVGARHAVAAARRMVVPPHRDGGQAQFIARPVPACDAETLGPLLTWIVGHLDDDLDVDALARRAHMSPRTLARRFCAETGATPHAWVTAQRVLRAEQLLEQTDRPVEWVAAEVGFGGAAALRHHFTRVRGVSPQQYRRQFAC</sequence>
<reference evidence="6 7" key="1">
    <citation type="submission" date="2020-07" db="EMBL/GenBank/DDBJ databases">
        <title>Sequencing the genomes of 1000 actinobacteria strains.</title>
        <authorList>
            <person name="Klenk H.-P."/>
        </authorList>
    </citation>
    <scope>NUCLEOTIDE SEQUENCE [LARGE SCALE GENOMIC DNA]</scope>
    <source>
        <strain evidence="6 7">DSM 24552</strain>
    </source>
</reference>
<keyword evidence="3" id="KW-0804">Transcription</keyword>
<dbReference type="Proteomes" id="UP000544110">
    <property type="component" value="Unassembled WGS sequence"/>
</dbReference>
<protein>
    <submittedName>
        <fullName evidence="6">Transcriptional regulator GlxA family with amidase domain</fullName>
    </submittedName>
</protein>
<organism evidence="6 7">
    <name type="scientific">Nocardioides perillae</name>
    <dbReference type="NCBI Taxonomy" id="1119534"/>
    <lineage>
        <taxon>Bacteria</taxon>
        <taxon>Bacillati</taxon>
        <taxon>Actinomycetota</taxon>
        <taxon>Actinomycetes</taxon>
        <taxon>Propionibacteriales</taxon>
        <taxon>Nocardioidaceae</taxon>
        <taxon>Nocardioides</taxon>
    </lineage>
</organism>
<evidence type="ECO:0000256" key="1">
    <source>
        <dbReference type="ARBA" id="ARBA00023015"/>
    </source>
</evidence>
<dbReference type="InterPro" id="IPR029062">
    <property type="entry name" value="Class_I_gatase-like"/>
</dbReference>
<keyword evidence="1" id="KW-0805">Transcription regulation</keyword>
<keyword evidence="7" id="KW-1185">Reference proteome</keyword>
<dbReference type="SUPFAM" id="SSF52317">
    <property type="entry name" value="Class I glutamine amidotransferase-like"/>
    <property type="match status" value="1"/>
</dbReference>
<dbReference type="InterPro" id="IPR018062">
    <property type="entry name" value="HTH_AraC-typ_CS"/>
</dbReference>
<feature type="domain" description="HTH araC/xylS-type" evidence="5">
    <location>
        <begin position="207"/>
        <end position="305"/>
    </location>
</feature>
<dbReference type="Gene3D" id="1.10.10.60">
    <property type="entry name" value="Homeodomain-like"/>
    <property type="match status" value="1"/>
</dbReference>
<dbReference type="PROSITE" id="PS01124">
    <property type="entry name" value="HTH_ARAC_FAMILY_2"/>
    <property type="match status" value="1"/>
</dbReference>
<dbReference type="Gene3D" id="3.40.50.880">
    <property type="match status" value="1"/>
</dbReference>
<dbReference type="Pfam" id="PF12833">
    <property type="entry name" value="HTH_18"/>
    <property type="match status" value="1"/>
</dbReference>
<feature type="region of interest" description="Disordered" evidence="4">
    <location>
        <begin position="22"/>
        <end position="41"/>
    </location>
</feature>
<evidence type="ECO:0000256" key="4">
    <source>
        <dbReference type="SAM" id="MobiDB-lite"/>
    </source>
</evidence>
<name>A0A7Y9USP7_9ACTN</name>